<name>A0A5C6P727_9TELE</name>
<keyword evidence="2" id="KW-0675">Receptor</keyword>
<dbReference type="Proteomes" id="UP000324091">
    <property type="component" value="Chromosome 14"/>
</dbReference>
<dbReference type="GO" id="GO:0007189">
    <property type="term" value="P:adenylate cyclase-activating G protein-coupled receptor signaling pathway"/>
    <property type="evidence" value="ECO:0007669"/>
    <property type="project" value="TreeGrafter"/>
</dbReference>
<keyword evidence="3" id="KW-1185">Reference proteome</keyword>
<accession>A0A5C6P727</accession>
<dbReference type="PANTHER" id="PTHR12011">
    <property type="entry name" value="ADHESION G-PROTEIN COUPLED RECEPTOR"/>
    <property type="match status" value="1"/>
</dbReference>
<reference evidence="2 3" key="1">
    <citation type="submission" date="2019-04" db="EMBL/GenBank/DDBJ databases">
        <title>Chromosome genome assembly for Takifugu flavidus.</title>
        <authorList>
            <person name="Xiao S."/>
        </authorList>
    </citation>
    <scope>NUCLEOTIDE SEQUENCE [LARGE SCALE GENOMIC DNA]</scope>
    <source>
        <strain evidence="2">HTHZ2018</strain>
        <tissue evidence="2">Muscle</tissue>
    </source>
</reference>
<dbReference type="GO" id="GO:0004930">
    <property type="term" value="F:G protein-coupled receptor activity"/>
    <property type="evidence" value="ECO:0007669"/>
    <property type="project" value="TreeGrafter"/>
</dbReference>
<proteinExistence type="predicted"/>
<feature type="region of interest" description="Disordered" evidence="1">
    <location>
        <begin position="70"/>
        <end position="132"/>
    </location>
</feature>
<evidence type="ECO:0000313" key="2">
    <source>
        <dbReference type="EMBL" id="TWW74759.1"/>
    </source>
</evidence>
<evidence type="ECO:0000256" key="1">
    <source>
        <dbReference type="SAM" id="MobiDB-lite"/>
    </source>
</evidence>
<organism evidence="2 3">
    <name type="scientific">Takifugu flavidus</name>
    <name type="common">sansaifugu</name>
    <dbReference type="NCBI Taxonomy" id="433684"/>
    <lineage>
        <taxon>Eukaryota</taxon>
        <taxon>Metazoa</taxon>
        <taxon>Chordata</taxon>
        <taxon>Craniata</taxon>
        <taxon>Vertebrata</taxon>
        <taxon>Euteleostomi</taxon>
        <taxon>Actinopterygii</taxon>
        <taxon>Neopterygii</taxon>
        <taxon>Teleostei</taxon>
        <taxon>Neoteleostei</taxon>
        <taxon>Acanthomorphata</taxon>
        <taxon>Eupercaria</taxon>
        <taxon>Tetraodontiformes</taxon>
        <taxon>Tetradontoidea</taxon>
        <taxon>Tetraodontidae</taxon>
        <taxon>Takifugu</taxon>
    </lineage>
</organism>
<gene>
    <name evidence="2" type="ORF">D4764_14G0007620</name>
</gene>
<comment type="caution">
    <text evidence="2">The sequence shown here is derived from an EMBL/GenBank/DDBJ whole genome shotgun (WGS) entry which is preliminary data.</text>
</comment>
<evidence type="ECO:0000313" key="3">
    <source>
        <dbReference type="Proteomes" id="UP000324091"/>
    </source>
</evidence>
<dbReference type="PANTHER" id="PTHR12011:SF347">
    <property type="entry name" value="FI21270P1-RELATED"/>
    <property type="match status" value="1"/>
</dbReference>
<feature type="compositionally biased region" description="Low complexity" evidence="1">
    <location>
        <begin position="82"/>
        <end position="110"/>
    </location>
</feature>
<dbReference type="AlphaFoldDB" id="A0A5C6P727"/>
<dbReference type="EMBL" id="RHFK02000006">
    <property type="protein sequence ID" value="TWW74759.1"/>
    <property type="molecule type" value="Genomic_DNA"/>
</dbReference>
<protein>
    <submittedName>
        <fullName evidence="2">G-protein coupled receptor G6</fullName>
    </submittedName>
</protein>
<sequence length="147" mass="16822">MRRYEIPDQLYFDQTGIILAESLFNDRLIEIWEDGFFIFVFHCAVKDVVRRQWRTYLCCGKMRLAENSEWSRTATQKTGKKSSVTRLTSLQSSQSNNTSSSTSCLVSESSDQNNSVGSPVQDGIITSDEDHNMDVTLNEINSQHRNQ</sequence>
<dbReference type="GO" id="GO:0005886">
    <property type="term" value="C:plasma membrane"/>
    <property type="evidence" value="ECO:0007669"/>
    <property type="project" value="TreeGrafter"/>
</dbReference>